<feature type="compositionally biased region" description="Basic and acidic residues" evidence="1">
    <location>
        <begin position="248"/>
        <end position="282"/>
    </location>
</feature>
<keyword evidence="3" id="KW-1185">Reference proteome</keyword>
<accession>A0AAW1MLL9</accession>
<evidence type="ECO:0000313" key="2">
    <source>
        <dbReference type="EMBL" id="KAK9749749.1"/>
    </source>
</evidence>
<sequence>MTGRNPASLILGETLVGLTDRKANPIHGCKGSPRMLQVWLMERLHVLALVEAGQPFSPTRVTTRSKNWAGPSGHAEGYFTSFLRERPIRWVVSWWGIMSMTVSTFYGTSRGYTICSFDLEIRLHPWRLLRQFGRIQKIPPIDTEMVEPVVLTDDSIEDWARRWADRRSWTVRGTAESTRVTDAYLKWIVTTDVRVRDRQRQKELFEPRPSAASDFVCHSRDYSNVIPAVWNVPSDSVFSRLGHRPGVRDRFGSRVEEPPARDRLPSEVVAPERKDEPESSRDAKRRRK</sequence>
<dbReference type="AlphaFoldDB" id="A0AAW1MLL9"/>
<gene>
    <name evidence="2" type="ORF">RND81_02G147500</name>
</gene>
<evidence type="ECO:0000313" key="3">
    <source>
        <dbReference type="Proteomes" id="UP001443914"/>
    </source>
</evidence>
<protein>
    <recommendedName>
        <fullName evidence="4">Aminotransferase-like plant mobile domain-containing protein</fullName>
    </recommendedName>
</protein>
<organism evidence="2 3">
    <name type="scientific">Saponaria officinalis</name>
    <name type="common">Common soapwort</name>
    <name type="synonym">Lychnis saponaria</name>
    <dbReference type="NCBI Taxonomy" id="3572"/>
    <lineage>
        <taxon>Eukaryota</taxon>
        <taxon>Viridiplantae</taxon>
        <taxon>Streptophyta</taxon>
        <taxon>Embryophyta</taxon>
        <taxon>Tracheophyta</taxon>
        <taxon>Spermatophyta</taxon>
        <taxon>Magnoliopsida</taxon>
        <taxon>eudicotyledons</taxon>
        <taxon>Gunneridae</taxon>
        <taxon>Pentapetalae</taxon>
        <taxon>Caryophyllales</taxon>
        <taxon>Caryophyllaceae</taxon>
        <taxon>Caryophylleae</taxon>
        <taxon>Saponaria</taxon>
    </lineage>
</organism>
<reference evidence="2" key="1">
    <citation type="submission" date="2024-03" db="EMBL/GenBank/DDBJ databases">
        <title>WGS assembly of Saponaria officinalis var. Norfolk2.</title>
        <authorList>
            <person name="Jenkins J."/>
            <person name="Shu S."/>
            <person name="Grimwood J."/>
            <person name="Barry K."/>
            <person name="Goodstein D."/>
            <person name="Schmutz J."/>
            <person name="Leebens-Mack J."/>
            <person name="Osbourn A."/>
        </authorList>
    </citation>
    <scope>NUCLEOTIDE SEQUENCE [LARGE SCALE GENOMIC DNA]</scope>
    <source>
        <strain evidence="2">JIC</strain>
    </source>
</reference>
<proteinExistence type="predicted"/>
<evidence type="ECO:0000256" key="1">
    <source>
        <dbReference type="SAM" id="MobiDB-lite"/>
    </source>
</evidence>
<evidence type="ECO:0008006" key="4">
    <source>
        <dbReference type="Google" id="ProtNLM"/>
    </source>
</evidence>
<comment type="caution">
    <text evidence="2">The sequence shown here is derived from an EMBL/GenBank/DDBJ whole genome shotgun (WGS) entry which is preliminary data.</text>
</comment>
<dbReference type="Proteomes" id="UP001443914">
    <property type="component" value="Unassembled WGS sequence"/>
</dbReference>
<name>A0AAW1MLL9_SAPOF</name>
<dbReference type="EMBL" id="JBDFQZ010000002">
    <property type="protein sequence ID" value="KAK9749749.1"/>
    <property type="molecule type" value="Genomic_DNA"/>
</dbReference>
<feature type="region of interest" description="Disordered" evidence="1">
    <location>
        <begin position="248"/>
        <end position="288"/>
    </location>
</feature>